<dbReference type="OrthoDB" id="280350at2"/>
<dbReference type="InterPro" id="IPR026282">
    <property type="entry name" value="MJ1563"/>
</dbReference>
<dbReference type="InterPro" id="IPR036390">
    <property type="entry name" value="WH_DNA-bd_sf"/>
</dbReference>
<dbReference type="Proteomes" id="UP000326354">
    <property type="component" value="Chromosome"/>
</dbReference>
<accession>A0A5S9IPS1</accession>
<dbReference type="EMBL" id="AP019860">
    <property type="protein sequence ID" value="BBM85457.1"/>
    <property type="molecule type" value="Genomic_DNA"/>
</dbReference>
<dbReference type="AlphaFoldDB" id="A0A5S9IPS1"/>
<keyword evidence="1 4" id="KW-0805">Transcription regulation</keyword>
<evidence type="ECO:0000256" key="4">
    <source>
        <dbReference type="PIRNR" id="PIRNR006707"/>
    </source>
</evidence>
<comment type="similarity">
    <text evidence="4">Belongs to the GbsR family.</text>
</comment>
<organism evidence="5 6">
    <name type="scientific">Uabimicrobium amorphum</name>
    <dbReference type="NCBI Taxonomy" id="2596890"/>
    <lineage>
        <taxon>Bacteria</taxon>
        <taxon>Pseudomonadati</taxon>
        <taxon>Planctomycetota</taxon>
        <taxon>Candidatus Uabimicrobiia</taxon>
        <taxon>Candidatus Uabimicrobiales</taxon>
        <taxon>Candidatus Uabimicrobiaceae</taxon>
        <taxon>Candidatus Uabimicrobium</taxon>
    </lineage>
</organism>
<evidence type="ECO:0000256" key="1">
    <source>
        <dbReference type="ARBA" id="ARBA00023015"/>
    </source>
</evidence>
<protein>
    <recommendedName>
        <fullName evidence="4">HTH-type transcriptional regulator</fullName>
    </recommendedName>
</protein>
<evidence type="ECO:0000313" key="5">
    <source>
        <dbReference type="EMBL" id="BBM85457.1"/>
    </source>
</evidence>
<dbReference type="InterPro" id="IPR036388">
    <property type="entry name" value="WH-like_DNA-bd_sf"/>
</dbReference>
<gene>
    <name evidence="5" type="ORF">UABAM_03824</name>
</gene>
<reference evidence="5 6" key="1">
    <citation type="submission" date="2019-08" db="EMBL/GenBank/DDBJ databases">
        <title>Complete genome sequence of Candidatus Uab amorphum.</title>
        <authorList>
            <person name="Shiratori T."/>
            <person name="Suzuki S."/>
            <person name="Kakizawa Y."/>
            <person name="Ishida K."/>
        </authorList>
    </citation>
    <scope>NUCLEOTIDE SEQUENCE [LARGE SCALE GENOMIC DNA]</scope>
    <source>
        <strain evidence="5 6">SRT547</strain>
    </source>
</reference>
<dbReference type="GO" id="GO:0003677">
    <property type="term" value="F:DNA binding"/>
    <property type="evidence" value="ECO:0007669"/>
    <property type="project" value="UniProtKB-UniRule"/>
</dbReference>
<dbReference type="CDD" id="cd00090">
    <property type="entry name" value="HTH_ARSR"/>
    <property type="match status" value="1"/>
</dbReference>
<dbReference type="PANTHER" id="PTHR38465">
    <property type="entry name" value="HTH-TYPE TRANSCRIPTIONAL REGULATOR MJ1563-RELATED"/>
    <property type="match status" value="1"/>
</dbReference>
<sequence>MTSAKKIAPWEKIATDAIGDAIEFWGFKRNHGRVWSLLYLHNRPFAATEIQENLGLSKGAVSMIVRELETWKVVHRLRVDDNPAWHFVAETDLMQMIIHVVNQRETGVVSRICEQLKQAKENCDFPEDTDTVQRLQHLNRLSFLFREILNMFLKSENFDMFSFLEKVEEFKHSLEEQAKRD</sequence>
<evidence type="ECO:0000313" key="6">
    <source>
        <dbReference type="Proteomes" id="UP000326354"/>
    </source>
</evidence>
<name>A0A5S9IPS1_UABAM</name>
<dbReference type="InterPro" id="IPR011991">
    <property type="entry name" value="ArsR-like_HTH"/>
</dbReference>
<dbReference type="PANTHER" id="PTHR38465:SF1">
    <property type="entry name" value="HTH-TYPE TRANSCRIPTIONAL REGULATOR MJ1563-RELATED"/>
    <property type="match status" value="1"/>
</dbReference>
<dbReference type="PIRSF" id="PIRSF006707">
    <property type="entry name" value="MJ1563"/>
    <property type="match status" value="1"/>
</dbReference>
<dbReference type="RefSeq" id="WP_151969559.1">
    <property type="nucleotide sequence ID" value="NZ_AP019860.1"/>
</dbReference>
<dbReference type="InterPro" id="IPR052362">
    <property type="entry name" value="HTH-GbsR_regulator"/>
</dbReference>
<dbReference type="SUPFAM" id="SSF46785">
    <property type="entry name" value="Winged helix' DNA-binding domain"/>
    <property type="match status" value="1"/>
</dbReference>
<proteinExistence type="inferred from homology"/>
<evidence type="ECO:0000256" key="3">
    <source>
        <dbReference type="ARBA" id="ARBA00023163"/>
    </source>
</evidence>
<evidence type="ECO:0000256" key="2">
    <source>
        <dbReference type="ARBA" id="ARBA00023125"/>
    </source>
</evidence>
<dbReference type="Gene3D" id="1.10.10.10">
    <property type="entry name" value="Winged helix-like DNA-binding domain superfamily/Winged helix DNA-binding domain"/>
    <property type="match status" value="1"/>
</dbReference>
<keyword evidence="2 4" id="KW-0238">DNA-binding</keyword>
<keyword evidence="3 4" id="KW-0804">Transcription</keyword>
<dbReference type="KEGG" id="uam:UABAM_03824"/>
<keyword evidence="6" id="KW-1185">Reference proteome</keyword>
<dbReference type="GO" id="GO:0006355">
    <property type="term" value="P:regulation of DNA-templated transcription"/>
    <property type="evidence" value="ECO:0007669"/>
    <property type="project" value="UniProtKB-ARBA"/>
</dbReference>